<keyword evidence="2" id="KW-1185">Reference proteome</keyword>
<sequence length="131" mass="14923">MKGNWYMLVYTCDCLEARDVVEQERRSVTAFFLYKRKYENVLKTARLLSPRLERSNTAFRASITVYFAITPLLEALGRTPNSLNCSSKAEVALESARRGVTVSPTGGHDLLYEGTNAMKLISNFRQIFIFN</sequence>
<dbReference type="AlphaFoldDB" id="A0A4Y2C3I5"/>
<name>A0A4Y2C3I5_ARAVE</name>
<comment type="caution">
    <text evidence="1">The sequence shown here is derived from an EMBL/GenBank/DDBJ whole genome shotgun (WGS) entry which is preliminary data.</text>
</comment>
<evidence type="ECO:0000313" key="2">
    <source>
        <dbReference type="Proteomes" id="UP000499080"/>
    </source>
</evidence>
<dbReference type="EMBL" id="BGPR01000137">
    <property type="protein sequence ID" value="GBL98196.1"/>
    <property type="molecule type" value="Genomic_DNA"/>
</dbReference>
<proteinExistence type="predicted"/>
<gene>
    <name evidence="1" type="ORF">AVEN_268281_1</name>
</gene>
<accession>A0A4Y2C3I5</accession>
<organism evidence="1 2">
    <name type="scientific">Araneus ventricosus</name>
    <name type="common">Orbweaver spider</name>
    <name type="synonym">Epeira ventricosa</name>
    <dbReference type="NCBI Taxonomy" id="182803"/>
    <lineage>
        <taxon>Eukaryota</taxon>
        <taxon>Metazoa</taxon>
        <taxon>Ecdysozoa</taxon>
        <taxon>Arthropoda</taxon>
        <taxon>Chelicerata</taxon>
        <taxon>Arachnida</taxon>
        <taxon>Araneae</taxon>
        <taxon>Araneomorphae</taxon>
        <taxon>Entelegynae</taxon>
        <taxon>Araneoidea</taxon>
        <taxon>Araneidae</taxon>
        <taxon>Araneus</taxon>
    </lineage>
</organism>
<dbReference type="Proteomes" id="UP000499080">
    <property type="component" value="Unassembled WGS sequence"/>
</dbReference>
<reference evidence="1 2" key="1">
    <citation type="journal article" date="2019" name="Sci. Rep.">
        <title>Orb-weaving spider Araneus ventricosus genome elucidates the spidroin gene catalogue.</title>
        <authorList>
            <person name="Kono N."/>
            <person name="Nakamura H."/>
            <person name="Ohtoshi R."/>
            <person name="Moran D.A.P."/>
            <person name="Shinohara A."/>
            <person name="Yoshida Y."/>
            <person name="Fujiwara M."/>
            <person name="Mori M."/>
            <person name="Tomita M."/>
            <person name="Arakawa K."/>
        </authorList>
    </citation>
    <scope>NUCLEOTIDE SEQUENCE [LARGE SCALE GENOMIC DNA]</scope>
</reference>
<evidence type="ECO:0000313" key="1">
    <source>
        <dbReference type="EMBL" id="GBL98196.1"/>
    </source>
</evidence>
<protein>
    <submittedName>
        <fullName evidence="1">Uncharacterized protein</fullName>
    </submittedName>
</protein>